<sequence length="480" mass="55007">MSYDIIIIGAGLSGIGAACHLQRKNPNKRYKILEARAEIGGTWSLFKYPGIRSDSDMYTFGYSFKTWDDDKSFADAPSILKYLNEASEEYQVKDKITFNQKVISYNFDTKLNLWTVKTINPKTKEEQSYISQFIFNASGYYNYDNGYTPEFKGLKDFKGTFIHPQKWDRNLNYKNKKVVVIGSGATAVTIVPKISDEVAKVTMLQRTPTYIAALPNRDKVAKFIKKVLPSKIAHTIVRAKNILADMIFYNLCRKYPKTMKKFILKGIKKELGNEFPLEPHFSPNYRPWDQRFCLVPDGDFFKAIKKGKADVVTNTIKTFVENGIQLTSGEILEADIIVSATGLKLLPFGGAKITLDGNPFDITKEFIYKGLMLSGLPNFFVFAGYTNASWTLKSDLTSEYISRVLKFMEKNKYQAIKARVIEEDLGELPLINLDSGYIHRAKNILPKQGDKFPWRLYQNYILDYKVLRINSVKDKRLEFK</sequence>
<keyword evidence="6" id="KW-0560">Oxidoreductase</keyword>
<dbReference type="EMBL" id="MSCN01000001">
    <property type="protein sequence ID" value="PQJ80793.1"/>
    <property type="molecule type" value="Genomic_DNA"/>
</dbReference>
<keyword evidence="3" id="KW-0285">Flavoprotein</keyword>
<dbReference type="OrthoDB" id="9778740at2"/>
<dbReference type="GO" id="GO:0050660">
    <property type="term" value="F:flavin adenine dinucleotide binding"/>
    <property type="evidence" value="ECO:0007669"/>
    <property type="project" value="InterPro"/>
</dbReference>
<dbReference type="AlphaFoldDB" id="A0A2S7WT71"/>
<evidence type="ECO:0000313" key="8">
    <source>
        <dbReference type="EMBL" id="PQJ80793.1"/>
    </source>
</evidence>
<dbReference type="InterPro" id="IPR051820">
    <property type="entry name" value="FAD-binding_MO"/>
</dbReference>
<dbReference type="PANTHER" id="PTHR43872">
    <property type="entry name" value="MONOOXYGENASE, PUTATIVE (AFU_ORTHOLOGUE AFUA_8G02570)-RELATED"/>
    <property type="match status" value="1"/>
</dbReference>
<dbReference type="GO" id="GO:0004499">
    <property type="term" value="F:N,N-dimethylaniline monooxygenase activity"/>
    <property type="evidence" value="ECO:0007669"/>
    <property type="project" value="InterPro"/>
</dbReference>
<dbReference type="FunFam" id="3.50.50.60:FF:000228">
    <property type="entry name" value="FAD-containing monooxygenase EthA"/>
    <property type="match status" value="1"/>
</dbReference>
<comment type="cofactor">
    <cofactor evidence="1">
        <name>FAD</name>
        <dbReference type="ChEBI" id="CHEBI:57692"/>
    </cofactor>
</comment>
<dbReference type="Proteomes" id="UP000238882">
    <property type="component" value="Unassembled WGS sequence"/>
</dbReference>
<evidence type="ECO:0000256" key="4">
    <source>
        <dbReference type="ARBA" id="ARBA00022827"/>
    </source>
</evidence>
<protein>
    <submittedName>
        <fullName evidence="8">FAD-containing monooxygenase EthA</fullName>
    </submittedName>
</protein>
<evidence type="ECO:0000313" key="9">
    <source>
        <dbReference type="Proteomes" id="UP000238882"/>
    </source>
</evidence>
<name>A0A2S7WT71_9FLAO</name>
<evidence type="ECO:0000256" key="3">
    <source>
        <dbReference type="ARBA" id="ARBA00022630"/>
    </source>
</evidence>
<evidence type="ECO:0000256" key="1">
    <source>
        <dbReference type="ARBA" id="ARBA00001974"/>
    </source>
</evidence>
<reference evidence="8 9" key="1">
    <citation type="submission" date="2016-12" db="EMBL/GenBank/DDBJ databases">
        <title>Trade-off between light-utilization and light-protection in marine flavobacteria.</title>
        <authorList>
            <person name="Kumagai Y."/>
            <person name="Yoshizawa S."/>
            <person name="Kogure K."/>
            <person name="Iwasaki W."/>
        </authorList>
    </citation>
    <scope>NUCLEOTIDE SEQUENCE [LARGE SCALE GENOMIC DNA]</scope>
    <source>
        <strain evidence="8 9">NBRC 108759</strain>
    </source>
</reference>
<evidence type="ECO:0000256" key="6">
    <source>
        <dbReference type="ARBA" id="ARBA00023002"/>
    </source>
</evidence>
<comment type="similarity">
    <text evidence="2">Belongs to the FAD-binding monooxygenase family.</text>
</comment>
<comment type="caution">
    <text evidence="8">The sequence shown here is derived from an EMBL/GenBank/DDBJ whole genome shotgun (WGS) entry which is preliminary data.</text>
</comment>
<dbReference type="PANTHER" id="PTHR43872:SF1">
    <property type="entry name" value="MONOOXYGENASE, PUTATIVE (AFU_ORTHOLOGUE AFUA_8G02570)-RELATED"/>
    <property type="match status" value="1"/>
</dbReference>
<evidence type="ECO:0000256" key="7">
    <source>
        <dbReference type="ARBA" id="ARBA00023033"/>
    </source>
</evidence>
<gene>
    <name evidence="8" type="ORF">BTO18_17145</name>
</gene>
<accession>A0A2S7WT71</accession>
<keyword evidence="5" id="KW-0521">NADP</keyword>
<evidence type="ECO:0000256" key="5">
    <source>
        <dbReference type="ARBA" id="ARBA00022857"/>
    </source>
</evidence>
<proteinExistence type="inferred from homology"/>
<keyword evidence="7 8" id="KW-0503">Monooxygenase</keyword>
<dbReference type="InterPro" id="IPR020946">
    <property type="entry name" value="Flavin_mOase-like"/>
</dbReference>
<dbReference type="InterPro" id="IPR036188">
    <property type="entry name" value="FAD/NAD-bd_sf"/>
</dbReference>
<dbReference type="Pfam" id="PF00743">
    <property type="entry name" value="FMO-like"/>
    <property type="match status" value="1"/>
</dbReference>
<dbReference type="GO" id="GO:0050661">
    <property type="term" value="F:NADP binding"/>
    <property type="evidence" value="ECO:0007669"/>
    <property type="project" value="InterPro"/>
</dbReference>
<dbReference type="PRINTS" id="PR00469">
    <property type="entry name" value="PNDRDTASEII"/>
</dbReference>
<dbReference type="RefSeq" id="WP_105017400.1">
    <property type="nucleotide sequence ID" value="NZ_MSCN01000001.1"/>
</dbReference>
<organism evidence="8 9">
    <name type="scientific">Polaribacter porphyrae</name>
    <dbReference type="NCBI Taxonomy" id="1137780"/>
    <lineage>
        <taxon>Bacteria</taxon>
        <taxon>Pseudomonadati</taxon>
        <taxon>Bacteroidota</taxon>
        <taxon>Flavobacteriia</taxon>
        <taxon>Flavobacteriales</taxon>
        <taxon>Flavobacteriaceae</taxon>
    </lineage>
</organism>
<keyword evidence="9" id="KW-1185">Reference proteome</keyword>
<evidence type="ECO:0000256" key="2">
    <source>
        <dbReference type="ARBA" id="ARBA00010139"/>
    </source>
</evidence>
<keyword evidence="4" id="KW-0274">FAD</keyword>
<dbReference type="SUPFAM" id="SSF51905">
    <property type="entry name" value="FAD/NAD(P)-binding domain"/>
    <property type="match status" value="1"/>
</dbReference>
<dbReference type="Gene3D" id="3.50.50.60">
    <property type="entry name" value="FAD/NAD(P)-binding domain"/>
    <property type="match status" value="3"/>
</dbReference>